<evidence type="ECO:0000256" key="6">
    <source>
        <dbReference type="PROSITE-ProRule" id="PRU10060"/>
    </source>
</evidence>
<dbReference type="RefSeq" id="WP_244356737.1">
    <property type="nucleotide sequence ID" value="NZ_JAJNNZ010000005.1"/>
</dbReference>
<dbReference type="Gene3D" id="1.50.10.10">
    <property type="match status" value="1"/>
</dbReference>
<dbReference type="SUPFAM" id="SSF49785">
    <property type="entry name" value="Galactose-binding domain-like"/>
    <property type="match status" value="1"/>
</dbReference>
<dbReference type="EC" id="3.2.1.4" evidence="7"/>
<evidence type="ECO:0000259" key="8">
    <source>
        <dbReference type="Pfam" id="PF00759"/>
    </source>
</evidence>
<evidence type="ECO:0000256" key="2">
    <source>
        <dbReference type="ARBA" id="ARBA00022801"/>
    </source>
</evidence>
<comment type="similarity">
    <text evidence="1 6 7">Belongs to the glycosyl hydrolase 9 (cellulase E) family.</text>
</comment>
<dbReference type="InterPro" id="IPR004197">
    <property type="entry name" value="Cellulase_Ig-like"/>
</dbReference>
<dbReference type="SUPFAM" id="SSF48208">
    <property type="entry name" value="Six-hairpin glycosidases"/>
    <property type="match status" value="1"/>
</dbReference>
<evidence type="ECO:0000259" key="9">
    <source>
        <dbReference type="Pfam" id="PF02018"/>
    </source>
</evidence>
<dbReference type="InterPro" id="IPR012341">
    <property type="entry name" value="6hp_glycosidase-like_sf"/>
</dbReference>
<feature type="active site" evidence="6">
    <location>
        <position position="732"/>
    </location>
</feature>
<evidence type="ECO:0000256" key="1">
    <source>
        <dbReference type="ARBA" id="ARBA00007072"/>
    </source>
</evidence>
<dbReference type="InterPro" id="IPR033126">
    <property type="entry name" value="Glyco_hydro_9_Asp/Glu_AS"/>
</dbReference>
<name>A0A9X2AYL0_9VIBR</name>
<proteinExistence type="inferred from homology"/>
<feature type="chain" id="PRO_5041013046" description="Endoglucanase" evidence="7">
    <location>
        <begin position="24"/>
        <end position="763"/>
    </location>
</feature>
<dbReference type="InterPro" id="IPR008979">
    <property type="entry name" value="Galactose-bd-like_sf"/>
</dbReference>
<dbReference type="Gene3D" id="2.60.120.260">
    <property type="entry name" value="Galactose-binding domain-like"/>
    <property type="match status" value="1"/>
</dbReference>
<dbReference type="CDD" id="cd02850">
    <property type="entry name" value="E_set_Cellulase_N"/>
    <property type="match status" value="1"/>
</dbReference>
<keyword evidence="12" id="KW-1185">Reference proteome</keyword>
<dbReference type="Pfam" id="PF02927">
    <property type="entry name" value="CelD_N"/>
    <property type="match status" value="1"/>
</dbReference>
<evidence type="ECO:0000256" key="3">
    <source>
        <dbReference type="ARBA" id="ARBA00023277"/>
    </source>
</evidence>
<dbReference type="InterPro" id="IPR014756">
    <property type="entry name" value="Ig_E-set"/>
</dbReference>
<dbReference type="GO" id="GO:0008810">
    <property type="term" value="F:cellulase activity"/>
    <property type="evidence" value="ECO:0007669"/>
    <property type="project" value="UniProtKB-EC"/>
</dbReference>
<feature type="active site" evidence="6">
    <location>
        <position position="741"/>
    </location>
</feature>
<dbReference type="InterPro" id="IPR008928">
    <property type="entry name" value="6-hairpin_glycosidase_sf"/>
</dbReference>
<accession>A0A9X2AYL0</accession>
<dbReference type="GO" id="GO:0030245">
    <property type="term" value="P:cellulose catabolic process"/>
    <property type="evidence" value="ECO:0007669"/>
    <property type="project" value="UniProtKB-KW"/>
</dbReference>
<keyword evidence="2 6" id="KW-0378">Hydrolase</keyword>
<organism evidence="11 12">
    <name type="scientific">Vibrio gelatinilyticus</name>
    <dbReference type="NCBI Taxonomy" id="2893468"/>
    <lineage>
        <taxon>Bacteria</taxon>
        <taxon>Pseudomonadati</taxon>
        <taxon>Pseudomonadota</taxon>
        <taxon>Gammaproteobacteria</taxon>
        <taxon>Vibrionales</taxon>
        <taxon>Vibrionaceae</taxon>
        <taxon>Vibrio</taxon>
    </lineage>
</organism>
<evidence type="ECO:0000313" key="11">
    <source>
        <dbReference type="EMBL" id="MCJ2376812.1"/>
    </source>
</evidence>
<evidence type="ECO:0000259" key="10">
    <source>
        <dbReference type="Pfam" id="PF02927"/>
    </source>
</evidence>
<protein>
    <recommendedName>
        <fullName evidence="7">Endoglucanase</fullName>
        <ecNumber evidence="7">3.2.1.4</ecNumber>
    </recommendedName>
</protein>
<dbReference type="PANTHER" id="PTHR22298">
    <property type="entry name" value="ENDO-1,4-BETA-GLUCANASE"/>
    <property type="match status" value="1"/>
</dbReference>
<keyword evidence="7" id="KW-0136">Cellulose degradation</keyword>
<evidence type="ECO:0000256" key="4">
    <source>
        <dbReference type="ARBA" id="ARBA00023295"/>
    </source>
</evidence>
<evidence type="ECO:0000256" key="7">
    <source>
        <dbReference type="RuleBase" id="RU361166"/>
    </source>
</evidence>
<dbReference type="Pfam" id="PF00759">
    <property type="entry name" value="Glyco_hydro_9"/>
    <property type="match status" value="1"/>
</dbReference>
<sequence length="763" mass="83627">MINRNIKIALLAGLLTQSPAIVADEMIRNGNFASGIDGWWTAGGSIKAEDNNACMNISNPGANPWSVIFGHAGVGLEQGESYIISFDAYSDVDTQVKTLIQHEGPPYTHYFASETKLTPKKQSFTYEFTQTEASDAGGEFQFQMGAQKKSTICVSNVSIEGKPYIEVLENSPVRLNQLGFLPAADKFVFVASESETPLRWTLQNSQGINVDLGRTTVFGLNKASGEHLHRIDLSGLTAEQKGLTVIVDGEKSTPFEISSSLYSTLKYDAFSYFYQNRSGIEIEEKFVQRPDLARPAGHTNDVVTCFDKVDAWGNQWPGCDFSVDVTGGWYDAGDHGKYTVNSGITTWTLLNLYERGKWLDGASKPFNEGKTIIPESASKVNPVLSEARWNVEFMLSMQIPSGKKVHAPIGDQSSSKSLQLIQIDGSHLAFHKIADEVWTGMPLPPHMDDKKRYVGQPSTAATLNLAAVGAQCARIWKGIDAEFSQRCLTAAENAWQAANVHPEIYAYDNFVGSGPYDDVSLSDDFYWAAAELFVTTGKKQYRSFIESSQHHLETPVGNIASDGDIFWQYTAPLGTISIAVVPNDLGNNPVDKARQEIIKTATKYQQQMSNEGYHIPYTVEEYPWGSNSNLVNRSLFLIYANDFSGEIGFLKSAASAMDYILGANPMSISYITGYGTRAAENPHHRFWAKAADDKSPAPAPGALIGGPNSISFSDPVAATMKGNCIGQTCYRDHIGAWSLNEITINWNAPLVWVTSALDEGKLN</sequence>
<keyword evidence="3 6" id="KW-0119">Carbohydrate metabolism</keyword>
<dbReference type="Pfam" id="PF02018">
    <property type="entry name" value="CBM_4_9"/>
    <property type="match status" value="1"/>
</dbReference>
<feature type="domain" description="Glycoside hydrolase family 9" evidence="8">
    <location>
        <begin position="262"/>
        <end position="753"/>
    </location>
</feature>
<dbReference type="PROSITE" id="PS00698">
    <property type="entry name" value="GH9_3"/>
    <property type="match status" value="1"/>
</dbReference>
<dbReference type="Proteomes" id="UP001139488">
    <property type="component" value="Unassembled WGS sequence"/>
</dbReference>
<dbReference type="InterPro" id="IPR013783">
    <property type="entry name" value="Ig-like_fold"/>
</dbReference>
<dbReference type="InterPro" id="IPR001701">
    <property type="entry name" value="Glyco_hydro_9"/>
</dbReference>
<dbReference type="InterPro" id="IPR003305">
    <property type="entry name" value="CenC_carb-bd"/>
</dbReference>
<dbReference type="EMBL" id="JAJNNZ010000005">
    <property type="protein sequence ID" value="MCJ2376812.1"/>
    <property type="molecule type" value="Genomic_DNA"/>
</dbReference>
<keyword evidence="7" id="KW-0732">Signal</keyword>
<feature type="domain" description="CBM-cenC" evidence="9">
    <location>
        <begin position="25"/>
        <end position="145"/>
    </location>
</feature>
<keyword evidence="5 6" id="KW-0624">Polysaccharide degradation</keyword>
<keyword evidence="4 6" id="KW-0326">Glycosidase</keyword>
<comment type="catalytic activity">
    <reaction evidence="7">
        <text>Endohydrolysis of (1-&gt;4)-beta-D-glucosidic linkages in cellulose, lichenin and cereal beta-D-glucans.</text>
        <dbReference type="EC" id="3.2.1.4"/>
    </reaction>
</comment>
<evidence type="ECO:0000313" key="12">
    <source>
        <dbReference type="Proteomes" id="UP001139488"/>
    </source>
</evidence>
<dbReference type="Gene3D" id="2.60.40.10">
    <property type="entry name" value="Immunoglobulins"/>
    <property type="match status" value="1"/>
</dbReference>
<gene>
    <name evidence="11" type="ORF">LNL84_08180</name>
</gene>
<dbReference type="SUPFAM" id="SSF81296">
    <property type="entry name" value="E set domains"/>
    <property type="match status" value="1"/>
</dbReference>
<feature type="signal peptide" evidence="7">
    <location>
        <begin position="1"/>
        <end position="23"/>
    </location>
</feature>
<reference evidence="11" key="1">
    <citation type="submission" date="2021-11" db="EMBL/GenBank/DDBJ databases">
        <title>Vibrio ZSDE26 sp. nov. and Vibrio ZSDZ34 sp. nov., isolated from coastal seawater in Qingdao.</title>
        <authorList>
            <person name="Zhang P."/>
        </authorList>
    </citation>
    <scope>NUCLEOTIDE SEQUENCE</scope>
    <source>
        <strain evidence="11">ZSDZ34</strain>
    </source>
</reference>
<dbReference type="AlphaFoldDB" id="A0A9X2AYL0"/>
<comment type="caution">
    <text evidence="11">The sequence shown here is derived from an EMBL/GenBank/DDBJ whole genome shotgun (WGS) entry which is preliminary data.</text>
</comment>
<feature type="domain" description="Cellulase Ig-like" evidence="10">
    <location>
        <begin position="170"/>
        <end position="252"/>
    </location>
</feature>
<evidence type="ECO:0000256" key="5">
    <source>
        <dbReference type="ARBA" id="ARBA00023326"/>
    </source>
</evidence>